<dbReference type="Gene3D" id="1.10.357.10">
    <property type="entry name" value="Tetracycline Repressor, domain 2"/>
    <property type="match status" value="1"/>
</dbReference>
<evidence type="ECO:0000259" key="5">
    <source>
        <dbReference type="PROSITE" id="PS50977"/>
    </source>
</evidence>
<evidence type="ECO:0000256" key="1">
    <source>
        <dbReference type="ARBA" id="ARBA00023015"/>
    </source>
</evidence>
<dbReference type="SUPFAM" id="SSF46689">
    <property type="entry name" value="Homeodomain-like"/>
    <property type="match status" value="1"/>
</dbReference>
<proteinExistence type="predicted"/>
<dbReference type="InterPro" id="IPR050109">
    <property type="entry name" value="HTH-type_TetR-like_transc_reg"/>
</dbReference>
<dbReference type="Pfam" id="PF14246">
    <property type="entry name" value="TetR_C_7"/>
    <property type="match status" value="1"/>
</dbReference>
<keyword evidence="3" id="KW-0804">Transcription</keyword>
<dbReference type="InterPro" id="IPR009057">
    <property type="entry name" value="Homeodomain-like_sf"/>
</dbReference>
<feature type="DNA-binding region" description="H-T-H motif" evidence="4">
    <location>
        <begin position="59"/>
        <end position="78"/>
    </location>
</feature>
<feature type="domain" description="HTH tetR-type" evidence="5">
    <location>
        <begin position="35"/>
        <end position="96"/>
    </location>
</feature>
<sequence>MPIQACDNHGLIYMKLPMSSPAIAPAGRPTRDASEQLLQRILEAARVEFLNKGGIEGASMEGIAAAAGCSKLTLYRRFGSKEELFMTLVKKRSPDYATQFHVDTSGTPDQVLYRLGLIIAEFFFKPDNLKFIRLVVAEMSRVDGLADIMRTEGDRFREPVRRCLEALKAAGMGRFDDSKLAAIQFINLCVLGHYFMLAGYSEQEVTAEQQQVLVKSAVQLFVSAHFPTA</sequence>
<evidence type="ECO:0000256" key="3">
    <source>
        <dbReference type="ARBA" id="ARBA00023163"/>
    </source>
</evidence>
<evidence type="ECO:0000313" key="7">
    <source>
        <dbReference type="Proteomes" id="UP000433309"/>
    </source>
</evidence>
<name>A0A6I2L6Z6_9BURK</name>
<dbReference type="PROSITE" id="PS50977">
    <property type="entry name" value="HTH_TETR_2"/>
    <property type="match status" value="1"/>
</dbReference>
<evidence type="ECO:0000313" key="6">
    <source>
        <dbReference type="EMBL" id="MRW92446.1"/>
    </source>
</evidence>
<dbReference type="Proteomes" id="UP000433309">
    <property type="component" value="Unassembled WGS sequence"/>
</dbReference>
<dbReference type="GO" id="GO:0000976">
    <property type="term" value="F:transcription cis-regulatory region binding"/>
    <property type="evidence" value="ECO:0007669"/>
    <property type="project" value="TreeGrafter"/>
</dbReference>
<gene>
    <name evidence="6" type="ORF">GJ699_20825</name>
</gene>
<evidence type="ECO:0000256" key="4">
    <source>
        <dbReference type="PROSITE-ProRule" id="PRU00335"/>
    </source>
</evidence>
<dbReference type="PANTHER" id="PTHR30055">
    <property type="entry name" value="HTH-TYPE TRANSCRIPTIONAL REGULATOR RUTR"/>
    <property type="match status" value="1"/>
</dbReference>
<dbReference type="Pfam" id="PF00440">
    <property type="entry name" value="TetR_N"/>
    <property type="match status" value="1"/>
</dbReference>
<accession>A0A6I2L6Z6</accession>
<keyword evidence="7" id="KW-1185">Reference proteome</keyword>
<keyword evidence="2 4" id="KW-0238">DNA-binding</keyword>
<dbReference type="FunFam" id="1.10.10.60:FF:000141">
    <property type="entry name" value="TetR family transcriptional regulator"/>
    <property type="match status" value="1"/>
</dbReference>
<evidence type="ECO:0000256" key="2">
    <source>
        <dbReference type="ARBA" id="ARBA00023125"/>
    </source>
</evidence>
<organism evidence="6 7">
    <name type="scientific">Duganella guangzhouensis</name>
    <dbReference type="NCBI Taxonomy" id="2666084"/>
    <lineage>
        <taxon>Bacteria</taxon>
        <taxon>Pseudomonadati</taxon>
        <taxon>Pseudomonadota</taxon>
        <taxon>Betaproteobacteria</taxon>
        <taxon>Burkholderiales</taxon>
        <taxon>Oxalobacteraceae</taxon>
        <taxon>Telluria group</taxon>
        <taxon>Duganella</taxon>
    </lineage>
</organism>
<protein>
    <submittedName>
        <fullName evidence="6">TetR family transcriptional regulator</fullName>
    </submittedName>
</protein>
<dbReference type="AlphaFoldDB" id="A0A6I2L6Z6"/>
<dbReference type="Gene3D" id="1.10.10.60">
    <property type="entry name" value="Homeodomain-like"/>
    <property type="match status" value="1"/>
</dbReference>
<keyword evidence="1" id="KW-0805">Transcription regulation</keyword>
<dbReference type="GO" id="GO:0003700">
    <property type="term" value="F:DNA-binding transcription factor activity"/>
    <property type="evidence" value="ECO:0007669"/>
    <property type="project" value="TreeGrafter"/>
</dbReference>
<dbReference type="InterPro" id="IPR039536">
    <property type="entry name" value="TetR_C_Proteobacteria"/>
</dbReference>
<comment type="caution">
    <text evidence="6">The sequence shown here is derived from an EMBL/GenBank/DDBJ whole genome shotgun (WGS) entry which is preliminary data.</text>
</comment>
<dbReference type="PANTHER" id="PTHR30055:SF146">
    <property type="entry name" value="HTH-TYPE TRANSCRIPTIONAL DUAL REGULATOR CECR"/>
    <property type="match status" value="1"/>
</dbReference>
<dbReference type="EMBL" id="WKJK01000011">
    <property type="protein sequence ID" value="MRW92446.1"/>
    <property type="molecule type" value="Genomic_DNA"/>
</dbReference>
<reference evidence="6 7" key="1">
    <citation type="submission" date="2019-11" db="EMBL/GenBank/DDBJ databases">
        <title>Novel species isolated from a subtropical stream in China.</title>
        <authorList>
            <person name="Lu H."/>
        </authorList>
    </citation>
    <scope>NUCLEOTIDE SEQUENCE [LARGE SCALE GENOMIC DNA]</scope>
    <source>
        <strain evidence="6 7">FT80W</strain>
    </source>
</reference>
<dbReference type="InterPro" id="IPR001647">
    <property type="entry name" value="HTH_TetR"/>
</dbReference>